<dbReference type="EMBL" id="JAQZSM010000022">
    <property type="protein sequence ID" value="MDD7972948.1"/>
    <property type="molecule type" value="Genomic_DNA"/>
</dbReference>
<dbReference type="InterPro" id="IPR055348">
    <property type="entry name" value="DctQ"/>
</dbReference>
<comment type="subunit">
    <text evidence="9">The complex comprises the extracytoplasmic solute receptor protein and the two transmembrane proteins.</text>
</comment>
<keyword evidence="7 9" id="KW-0472">Membrane</keyword>
<keyword evidence="3" id="KW-1003">Cell membrane</keyword>
<organism evidence="11 12">
    <name type="scientific">Roseinatronobacter alkalisoli</name>
    <dbReference type="NCBI Taxonomy" id="3028235"/>
    <lineage>
        <taxon>Bacteria</taxon>
        <taxon>Pseudomonadati</taxon>
        <taxon>Pseudomonadota</taxon>
        <taxon>Alphaproteobacteria</taxon>
        <taxon>Rhodobacterales</taxon>
        <taxon>Paracoccaceae</taxon>
        <taxon>Roseinatronobacter</taxon>
    </lineage>
</organism>
<keyword evidence="6 9" id="KW-1133">Transmembrane helix</keyword>
<comment type="subcellular location">
    <subcellularLocation>
        <location evidence="1 9">Cell inner membrane</location>
        <topology evidence="1 9">Multi-pass membrane protein</topology>
    </subcellularLocation>
</comment>
<evidence type="ECO:0000256" key="4">
    <source>
        <dbReference type="ARBA" id="ARBA00022519"/>
    </source>
</evidence>
<feature type="transmembrane region" description="Helical" evidence="9">
    <location>
        <begin position="51"/>
        <end position="69"/>
    </location>
</feature>
<gene>
    <name evidence="11" type="ORF">PUT78_17810</name>
</gene>
<proteinExistence type="inferred from homology"/>
<evidence type="ECO:0000256" key="6">
    <source>
        <dbReference type="ARBA" id="ARBA00022989"/>
    </source>
</evidence>
<dbReference type="PANTHER" id="PTHR35011:SF2">
    <property type="entry name" value="2,3-DIKETO-L-GULONATE TRAP TRANSPORTER SMALL PERMEASE PROTEIN YIAM"/>
    <property type="match status" value="1"/>
</dbReference>
<reference evidence="11" key="1">
    <citation type="submission" date="2023-02" db="EMBL/GenBank/DDBJ databases">
        <title>Description of Roseinatronobacter alkalisoli sp. nov., an alkaliphilic bacerium isolated from soda soil.</title>
        <authorList>
            <person name="Wei W."/>
        </authorList>
    </citation>
    <scope>NUCLEOTIDE SEQUENCE</scope>
    <source>
        <strain evidence="11">HJB301</strain>
    </source>
</reference>
<feature type="transmembrane region" description="Helical" evidence="9">
    <location>
        <begin position="12"/>
        <end position="31"/>
    </location>
</feature>
<accession>A0ABT5TG95</accession>
<evidence type="ECO:0000256" key="1">
    <source>
        <dbReference type="ARBA" id="ARBA00004429"/>
    </source>
</evidence>
<keyword evidence="2 9" id="KW-0813">Transport</keyword>
<evidence type="ECO:0000259" key="10">
    <source>
        <dbReference type="Pfam" id="PF04290"/>
    </source>
</evidence>
<evidence type="ECO:0000256" key="5">
    <source>
        <dbReference type="ARBA" id="ARBA00022692"/>
    </source>
</evidence>
<evidence type="ECO:0000313" key="12">
    <source>
        <dbReference type="Proteomes" id="UP001431784"/>
    </source>
</evidence>
<feature type="transmembrane region" description="Helical" evidence="9">
    <location>
        <begin position="90"/>
        <end position="110"/>
    </location>
</feature>
<comment type="similarity">
    <text evidence="8 9">Belongs to the TRAP transporter small permease family.</text>
</comment>
<evidence type="ECO:0000256" key="7">
    <source>
        <dbReference type="ARBA" id="ARBA00023136"/>
    </source>
</evidence>
<evidence type="ECO:0000256" key="2">
    <source>
        <dbReference type="ARBA" id="ARBA00022448"/>
    </source>
</evidence>
<evidence type="ECO:0000256" key="8">
    <source>
        <dbReference type="ARBA" id="ARBA00038436"/>
    </source>
</evidence>
<sequence>MTRIATSAARLLARSTEVIAALLLMAVTVLNLTQVGGRYFFSTGFSWTEEVMRYSMIWLMMLGSVACIFRVEHMGIEALEGLVNPKLVRFVKSALYSVAAIFCVVIIYYGLPLAMRNAAQTAPASGIPMIIPYSALPVGAALMLVQIALSWLSGFEPDDGGAANNHMHGANTGKNGVGQ</sequence>
<dbReference type="InterPro" id="IPR007387">
    <property type="entry name" value="TRAP_DctQ"/>
</dbReference>
<evidence type="ECO:0000313" key="11">
    <source>
        <dbReference type="EMBL" id="MDD7972948.1"/>
    </source>
</evidence>
<keyword evidence="5 9" id="KW-0812">Transmembrane</keyword>
<feature type="transmembrane region" description="Helical" evidence="9">
    <location>
        <begin position="130"/>
        <end position="152"/>
    </location>
</feature>
<comment type="function">
    <text evidence="9">Part of the tripartite ATP-independent periplasmic (TRAP) transport system.</text>
</comment>
<name>A0ABT5TG95_9RHOB</name>
<evidence type="ECO:0000256" key="3">
    <source>
        <dbReference type="ARBA" id="ARBA00022475"/>
    </source>
</evidence>
<evidence type="ECO:0000256" key="9">
    <source>
        <dbReference type="RuleBase" id="RU369079"/>
    </source>
</evidence>
<keyword evidence="12" id="KW-1185">Reference proteome</keyword>
<keyword evidence="4 9" id="KW-0997">Cell inner membrane</keyword>
<feature type="domain" description="Tripartite ATP-independent periplasmic transporters DctQ component" evidence="10">
    <location>
        <begin position="29"/>
        <end position="154"/>
    </location>
</feature>
<dbReference type="PANTHER" id="PTHR35011">
    <property type="entry name" value="2,3-DIKETO-L-GULONATE TRAP TRANSPORTER SMALL PERMEASE PROTEIN YIAM"/>
    <property type="match status" value="1"/>
</dbReference>
<dbReference type="RefSeq" id="WP_274353623.1">
    <property type="nucleotide sequence ID" value="NZ_JAQZSM010000022.1"/>
</dbReference>
<dbReference type="Proteomes" id="UP001431784">
    <property type="component" value="Unassembled WGS sequence"/>
</dbReference>
<protein>
    <recommendedName>
        <fullName evidence="9">TRAP transporter small permease protein</fullName>
    </recommendedName>
</protein>
<dbReference type="Pfam" id="PF04290">
    <property type="entry name" value="DctQ"/>
    <property type="match status" value="1"/>
</dbReference>
<comment type="caution">
    <text evidence="11">The sequence shown here is derived from an EMBL/GenBank/DDBJ whole genome shotgun (WGS) entry which is preliminary data.</text>
</comment>